<feature type="domain" description="Ketopantoate reductase N-terminal" evidence="2">
    <location>
        <begin position="8"/>
        <end position="172"/>
    </location>
</feature>
<accession>A0A127ZEH9</accession>
<dbReference type="Gene3D" id="3.40.50.720">
    <property type="entry name" value="NAD(P)-binding Rossmann-like Domain"/>
    <property type="match status" value="1"/>
</dbReference>
<dbReference type="Gene3D" id="1.10.1040.10">
    <property type="entry name" value="N-(1-d-carboxylethyl)-l-norvaline Dehydrogenase, domain 2"/>
    <property type="match status" value="1"/>
</dbReference>
<dbReference type="AlphaFoldDB" id="A0A127ZEH9"/>
<dbReference type="EMBL" id="LK056664">
    <property type="protein sequence ID" value="CDU23893.1"/>
    <property type="molecule type" value="Genomic_DNA"/>
</dbReference>
<sequence length="401" mass="42648">MASTPPEILCIGFGALGTIYSYILSQGGASITAVARSNYDTLTTTGIDIDSVKYGSIKGWKPDRCVRESQPETACDRRYDYVVCTFKNVPDHKSASEIIRPFLQPAGVPGKLPTIVLLQNGVGIEEEVSRKLVEEKVAKGVISAVAWIGANLVDGGKKVMHGGLERLEMGVYPAGGQPTPSAEEQKALDRFVDIYTSGGGGGRAVSDIEAIRWQKVLWNASWGGLSTLARQPVSALLTEDTLHYSVGVVRRIMLEIVYVARSCGLTESRFPIASVDQALNITLSTSTVPAVHDATRGGNLAADFKPSILLDLENGRPMELEPIIGNVVRKARLGGVDTPRLDLILAALKPNQVKAVKKANGGGEEVGGGSEGVTKFSVLNATSKGNWPEGAPVSRSSDSYL</sequence>
<dbReference type="InterPro" id="IPR013332">
    <property type="entry name" value="KPR_N"/>
</dbReference>
<dbReference type="Pfam" id="PF08546">
    <property type="entry name" value="ApbA_C"/>
    <property type="match status" value="1"/>
</dbReference>
<dbReference type="InterPro" id="IPR051402">
    <property type="entry name" value="KPR-Related"/>
</dbReference>
<dbReference type="InterPro" id="IPR008927">
    <property type="entry name" value="6-PGluconate_DH-like_C_sf"/>
</dbReference>
<evidence type="ECO:0000256" key="1">
    <source>
        <dbReference type="SAM" id="MobiDB-lite"/>
    </source>
</evidence>
<name>A0A127ZEH9_9BASI</name>
<protein>
    <recommendedName>
        <fullName evidence="5">Ketopantoate reductase</fullName>
    </recommendedName>
</protein>
<dbReference type="InterPro" id="IPR013752">
    <property type="entry name" value="KPA_reductase"/>
</dbReference>
<organism evidence="4">
    <name type="scientific">Sporisorium scitamineum</name>
    <dbReference type="NCBI Taxonomy" id="49012"/>
    <lineage>
        <taxon>Eukaryota</taxon>
        <taxon>Fungi</taxon>
        <taxon>Dikarya</taxon>
        <taxon>Basidiomycota</taxon>
        <taxon>Ustilaginomycotina</taxon>
        <taxon>Ustilaginomycetes</taxon>
        <taxon>Ustilaginales</taxon>
        <taxon>Ustilaginaceae</taxon>
        <taxon>Sporisorium</taxon>
    </lineage>
</organism>
<reference evidence="4" key="1">
    <citation type="submission" date="2014-06" db="EMBL/GenBank/DDBJ databases">
        <authorList>
            <person name="Ju J."/>
            <person name="Zhang J."/>
        </authorList>
    </citation>
    <scope>NUCLEOTIDE SEQUENCE</scope>
    <source>
        <strain evidence="4">SscI8</strain>
    </source>
</reference>
<evidence type="ECO:0000313" key="4">
    <source>
        <dbReference type="EMBL" id="CDU23893.1"/>
    </source>
</evidence>
<dbReference type="GO" id="GO:0005737">
    <property type="term" value="C:cytoplasm"/>
    <property type="evidence" value="ECO:0007669"/>
    <property type="project" value="TreeGrafter"/>
</dbReference>
<feature type="domain" description="Ketopantoate reductase C-terminal" evidence="3">
    <location>
        <begin position="207"/>
        <end position="350"/>
    </location>
</feature>
<feature type="region of interest" description="Disordered" evidence="1">
    <location>
        <begin position="381"/>
        <end position="401"/>
    </location>
</feature>
<evidence type="ECO:0008006" key="5">
    <source>
        <dbReference type="Google" id="ProtNLM"/>
    </source>
</evidence>
<evidence type="ECO:0000259" key="2">
    <source>
        <dbReference type="Pfam" id="PF02558"/>
    </source>
</evidence>
<dbReference type="FunFam" id="1.10.1040.10:FF:000017">
    <property type="entry name" value="2-dehydropantoate 2-reductase"/>
    <property type="match status" value="1"/>
</dbReference>
<dbReference type="PANTHER" id="PTHR21708:SF43">
    <property type="entry name" value="KETOPANTOATE REDUCTASE C-TERMINAL DOMAIN-CONTAINING PROTEIN"/>
    <property type="match status" value="1"/>
</dbReference>
<dbReference type="PANTHER" id="PTHR21708">
    <property type="entry name" value="PROBABLE 2-DEHYDROPANTOATE 2-REDUCTASE"/>
    <property type="match status" value="1"/>
</dbReference>
<proteinExistence type="predicted"/>
<dbReference type="Pfam" id="PF02558">
    <property type="entry name" value="ApbA"/>
    <property type="match status" value="1"/>
</dbReference>
<dbReference type="SUPFAM" id="SSF48179">
    <property type="entry name" value="6-phosphogluconate dehydrogenase C-terminal domain-like"/>
    <property type="match status" value="1"/>
</dbReference>
<dbReference type="InterPro" id="IPR013328">
    <property type="entry name" value="6PGD_dom2"/>
</dbReference>
<gene>
    <name evidence="4" type="ORF">SPSC_02522</name>
</gene>
<evidence type="ECO:0000259" key="3">
    <source>
        <dbReference type="Pfam" id="PF08546"/>
    </source>
</evidence>
<dbReference type="OrthoDB" id="3609at2759"/>